<keyword evidence="2" id="KW-0255">Endonuclease</keyword>
<evidence type="ECO:0000259" key="1">
    <source>
        <dbReference type="Pfam" id="PF01844"/>
    </source>
</evidence>
<dbReference type="GO" id="GO:0004519">
    <property type="term" value="F:endonuclease activity"/>
    <property type="evidence" value="ECO:0007669"/>
    <property type="project" value="UniProtKB-KW"/>
</dbReference>
<keyword evidence="3" id="KW-1185">Reference proteome</keyword>
<sequence>MPITDLFFGEPDPWEEAGDPLASKPVWLRGTRPNSKQKLGALPRTAAYIAAHFDEGDVITLRGLMENVPDQESLKSGTRRPNRNTQYQRRFRDLRDYGWKIRNYLDDSGLEAEEYRLVEIGDAIWIPGKSKRRNPPISPRVAQAVFDRDGNRCVLCGYGAQEYYEDGEPVQMRVGHRIPKSRGGTPTEDNLRAECARCNDAIRDERHDPVSLDELWPSIRRQSRQEKERLLIWLHEGQRTRTEIEKLYDRARYLSPTEKNELISRLSQ</sequence>
<keyword evidence="2" id="KW-0808">Transferase</keyword>
<feature type="domain" description="HNH" evidence="1">
    <location>
        <begin position="153"/>
        <end position="202"/>
    </location>
</feature>
<dbReference type="InterPro" id="IPR002711">
    <property type="entry name" value="HNH"/>
</dbReference>
<organism evidence="2 3">
    <name type="scientific">Saccharopolyspora rosea</name>
    <dbReference type="NCBI Taxonomy" id="524884"/>
    <lineage>
        <taxon>Bacteria</taxon>
        <taxon>Bacillati</taxon>
        <taxon>Actinomycetota</taxon>
        <taxon>Actinomycetes</taxon>
        <taxon>Pseudonocardiales</taxon>
        <taxon>Pseudonocardiaceae</taxon>
        <taxon>Saccharopolyspora</taxon>
    </lineage>
</organism>
<dbReference type="RefSeq" id="WP_380756693.1">
    <property type="nucleotide sequence ID" value="NZ_JBHTIW010000002.1"/>
</dbReference>
<name>A0ABW3FKN3_9PSEU</name>
<evidence type="ECO:0000313" key="3">
    <source>
        <dbReference type="Proteomes" id="UP001597018"/>
    </source>
</evidence>
<evidence type="ECO:0000313" key="2">
    <source>
        <dbReference type="EMBL" id="MFD0919051.1"/>
    </source>
</evidence>
<dbReference type="EMBL" id="JBHTIW010000002">
    <property type="protein sequence ID" value="MFD0919051.1"/>
    <property type="molecule type" value="Genomic_DNA"/>
</dbReference>
<dbReference type="GO" id="GO:0016757">
    <property type="term" value="F:glycosyltransferase activity"/>
    <property type="evidence" value="ECO:0007669"/>
    <property type="project" value="UniProtKB-KW"/>
</dbReference>
<dbReference type="Gene3D" id="1.10.30.50">
    <property type="match status" value="1"/>
</dbReference>
<dbReference type="Pfam" id="PF01844">
    <property type="entry name" value="HNH"/>
    <property type="match status" value="1"/>
</dbReference>
<comment type="caution">
    <text evidence="2">The sequence shown here is derived from an EMBL/GenBank/DDBJ whole genome shotgun (WGS) entry which is preliminary data.</text>
</comment>
<dbReference type="Proteomes" id="UP001597018">
    <property type="component" value="Unassembled WGS sequence"/>
</dbReference>
<keyword evidence="2" id="KW-0328">Glycosyltransferase</keyword>
<reference evidence="3" key="1">
    <citation type="journal article" date="2019" name="Int. J. Syst. Evol. Microbiol.">
        <title>The Global Catalogue of Microorganisms (GCM) 10K type strain sequencing project: providing services to taxonomists for standard genome sequencing and annotation.</title>
        <authorList>
            <consortium name="The Broad Institute Genomics Platform"/>
            <consortium name="The Broad Institute Genome Sequencing Center for Infectious Disease"/>
            <person name="Wu L."/>
            <person name="Ma J."/>
        </authorList>
    </citation>
    <scope>NUCLEOTIDE SEQUENCE [LARGE SCALE GENOMIC DNA]</scope>
    <source>
        <strain evidence="3">CCUG 56401</strain>
    </source>
</reference>
<proteinExistence type="predicted"/>
<protein>
    <submittedName>
        <fullName evidence="2">HNH endonuclease</fullName>
    </submittedName>
</protein>
<keyword evidence="2" id="KW-0540">Nuclease</keyword>
<accession>A0ABW3FKN3</accession>
<gene>
    <name evidence="2" type="ORF">ACFQ16_04770</name>
</gene>
<dbReference type="InterPro" id="IPR003615">
    <property type="entry name" value="HNH_nuc"/>
</dbReference>
<dbReference type="CDD" id="cd00085">
    <property type="entry name" value="HNHc"/>
    <property type="match status" value="1"/>
</dbReference>
<keyword evidence="2" id="KW-0378">Hydrolase</keyword>